<name>A0A2V3U996_9HYPH</name>
<evidence type="ECO:0000313" key="8">
    <source>
        <dbReference type="Proteomes" id="UP000248021"/>
    </source>
</evidence>
<dbReference type="PANTHER" id="PTHR24422">
    <property type="entry name" value="CHEMOTAXIS PROTEIN METHYLTRANSFERASE"/>
    <property type="match status" value="1"/>
</dbReference>
<dbReference type="PRINTS" id="PR00996">
    <property type="entry name" value="CHERMTFRASE"/>
</dbReference>
<dbReference type="Proteomes" id="UP000248021">
    <property type="component" value="Unassembled WGS sequence"/>
</dbReference>
<keyword evidence="4 7" id="KW-0808">Transferase</keyword>
<evidence type="ECO:0000256" key="5">
    <source>
        <dbReference type="ARBA" id="ARBA00022691"/>
    </source>
</evidence>
<dbReference type="InterPro" id="IPR029063">
    <property type="entry name" value="SAM-dependent_MTases_sf"/>
</dbReference>
<proteinExistence type="predicted"/>
<dbReference type="InterPro" id="IPR036804">
    <property type="entry name" value="CheR_N_sf"/>
</dbReference>
<dbReference type="PROSITE" id="PS50123">
    <property type="entry name" value="CHER"/>
    <property type="match status" value="1"/>
</dbReference>
<dbReference type="PANTHER" id="PTHR24422:SF21">
    <property type="entry name" value="CHEMOTAXIS PROTEIN METHYLTRANSFERASE 1"/>
    <property type="match status" value="1"/>
</dbReference>
<dbReference type="InterPro" id="IPR022642">
    <property type="entry name" value="CheR_C"/>
</dbReference>
<dbReference type="AlphaFoldDB" id="A0A2V3U996"/>
<evidence type="ECO:0000256" key="2">
    <source>
        <dbReference type="ARBA" id="ARBA00012534"/>
    </source>
</evidence>
<dbReference type="InterPro" id="IPR050903">
    <property type="entry name" value="Bact_Chemotaxis_MeTrfase"/>
</dbReference>
<comment type="catalytic activity">
    <reaction evidence="1">
        <text>L-glutamyl-[protein] + S-adenosyl-L-methionine = [protein]-L-glutamate 5-O-methyl ester + S-adenosyl-L-homocysteine</text>
        <dbReference type="Rhea" id="RHEA:24452"/>
        <dbReference type="Rhea" id="RHEA-COMP:10208"/>
        <dbReference type="Rhea" id="RHEA-COMP:10311"/>
        <dbReference type="ChEBI" id="CHEBI:29973"/>
        <dbReference type="ChEBI" id="CHEBI:57856"/>
        <dbReference type="ChEBI" id="CHEBI:59789"/>
        <dbReference type="ChEBI" id="CHEBI:82795"/>
        <dbReference type="EC" id="2.1.1.80"/>
    </reaction>
</comment>
<dbReference type="EC" id="2.1.1.80" evidence="2"/>
<dbReference type="RefSeq" id="WP_170147214.1">
    <property type="nucleotide sequence ID" value="NZ_JAHBRY010000001.1"/>
</dbReference>
<feature type="domain" description="CheR-type methyltransferase" evidence="6">
    <location>
        <begin position="1"/>
        <end position="263"/>
    </location>
</feature>
<dbReference type="SUPFAM" id="SSF53335">
    <property type="entry name" value="S-adenosyl-L-methionine-dependent methyltransferases"/>
    <property type="match status" value="1"/>
</dbReference>
<gene>
    <name evidence="7" type="ORF">C7450_104422</name>
</gene>
<evidence type="ECO:0000256" key="4">
    <source>
        <dbReference type="ARBA" id="ARBA00022679"/>
    </source>
</evidence>
<accession>A0A2V3U996</accession>
<organism evidence="7 8">
    <name type="scientific">Chelatococcus asaccharovorans</name>
    <dbReference type="NCBI Taxonomy" id="28210"/>
    <lineage>
        <taxon>Bacteria</taxon>
        <taxon>Pseudomonadati</taxon>
        <taxon>Pseudomonadota</taxon>
        <taxon>Alphaproteobacteria</taxon>
        <taxon>Hyphomicrobiales</taxon>
        <taxon>Chelatococcaceae</taxon>
        <taxon>Chelatococcus</taxon>
    </lineage>
</organism>
<keyword evidence="8" id="KW-1185">Reference proteome</keyword>
<dbReference type="EMBL" id="QJJK01000004">
    <property type="protein sequence ID" value="PXW60367.1"/>
    <property type="molecule type" value="Genomic_DNA"/>
</dbReference>
<evidence type="ECO:0000256" key="3">
    <source>
        <dbReference type="ARBA" id="ARBA00022603"/>
    </source>
</evidence>
<dbReference type="Pfam" id="PF01739">
    <property type="entry name" value="CheR"/>
    <property type="match status" value="1"/>
</dbReference>
<sequence length="283" mass="31201">MTETDHRFLSAFLRARSGLALNSDGLYLVESRLPAVCRRFGLSDPGELIAILRSGAVPEIEAAVVEAMVTQETFFFRDKAIFAQIQDIALPRLLEARAASRRLRIWSAAASTGQEAYSIAMILAGMAPSLAGWTVDILSTDLSDVALERGRLGLYTHFEVQRGLPIQLLLTHFTQAGDLWQISAALRRMVSFARVNLMDDFSGLGIFDLILCRNVLIYFDDETKRDVLERVAARLAHDGRLILGGVETPVGLTETVVACPDFKGAYSHVGCNRISRCDRDSPK</sequence>
<evidence type="ECO:0000256" key="1">
    <source>
        <dbReference type="ARBA" id="ARBA00001541"/>
    </source>
</evidence>
<dbReference type="Gene3D" id="3.40.50.150">
    <property type="entry name" value="Vaccinia Virus protein VP39"/>
    <property type="match status" value="1"/>
</dbReference>
<keyword evidence="5" id="KW-0949">S-adenosyl-L-methionine</keyword>
<dbReference type="SMART" id="SM00138">
    <property type="entry name" value="MeTrc"/>
    <property type="match status" value="1"/>
</dbReference>
<dbReference type="SUPFAM" id="SSF47757">
    <property type="entry name" value="Chemotaxis receptor methyltransferase CheR, N-terminal domain"/>
    <property type="match status" value="1"/>
</dbReference>
<dbReference type="GO" id="GO:0032259">
    <property type="term" value="P:methylation"/>
    <property type="evidence" value="ECO:0007669"/>
    <property type="project" value="UniProtKB-KW"/>
</dbReference>
<reference evidence="7 8" key="1">
    <citation type="submission" date="2018-05" db="EMBL/GenBank/DDBJ databases">
        <title>Genomic Encyclopedia of Type Strains, Phase IV (KMG-IV): sequencing the most valuable type-strain genomes for metagenomic binning, comparative biology and taxonomic classification.</title>
        <authorList>
            <person name="Goeker M."/>
        </authorList>
    </citation>
    <scope>NUCLEOTIDE SEQUENCE [LARGE SCALE GENOMIC DNA]</scope>
    <source>
        <strain evidence="7 8">DSM 6462</strain>
    </source>
</reference>
<dbReference type="InterPro" id="IPR000780">
    <property type="entry name" value="CheR_MeTrfase"/>
</dbReference>
<dbReference type="Gene3D" id="1.10.155.10">
    <property type="entry name" value="Chemotaxis receptor methyltransferase CheR, N-terminal domain"/>
    <property type="match status" value="1"/>
</dbReference>
<evidence type="ECO:0000313" key="7">
    <source>
        <dbReference type="EMBL" id="PXW60367.1"/>
    </source>
</evidence>
<comment type="caution">
    <text evidence="7">The sequence shown here is derived from an EMBL/GenBank/DDBJ whole genome shotgun (WGS) entry which is preliminary data.</text>
</comment>
<keyword evidence="3 7" id="KW-0489">Methyltransferase</keyword>
<dbReference type="GO" id="GO:0008983">
    <property type="term" value="F:protein-glutamate O-methyltransferase activity"/>
    <property type="evidence" value="ECO:0007669"/>
    <property type="project" value="UniProtKB-EC"/>
</dbReference>
<protein>
    <recommendedName>
        <fullName evidence="2">protein-glutamate O-methyltransferase</fullName>
        <ecNumber evidence="2">2.1.1.80</ecNumber>
    </recommendedName>
</protein>
<evidence type="ECO:0000259" key="6">
    <source>
        <dbReference type="PROSITE" id="PS50123"/>
    </source>
</evidence>